<name>A0A1G6VIV1_9SPHI</name>
<dbReference type="InterPro" id="IPR002054">
    <property type="entry name" value="DNA-dir_DNA_pol_X"/>
</dbReference>
<accession>A0A1G6VIV1</accession>
<feature type="domain" description="DNA-directed DNA polymerase X" evidence="2">
    <location>
        <begin position="22"/>
        <end position="319"/>
    </location>
</feature>
<feature type="domain" description="Polymerase/histidinol phosphatase N-terminal" evidence="1">
    <location>
        <begin position="343"/>
        <end position="423"/>
    </location>
</feature>
<organism evidence="3 4">
    <name type="scientific">Pedobacter soli</name>
    <dbReference type="NCBI Taxonomy" id="390242"/>
    <lineage>
        <taxon>Bacteria</taxon>
        <taxon>Pseudomonadati</taxon>
        <taxon>Bacteroidota</taxon>
        <taxon>Sphingobacteriia</taxon>
        <taxon>Sphingobacteriales</taxon>
        <taxon>Sphingobacteriaceae</taxon>
        <taxon>Pedobacter</taxon>
    </lineage>
</organism>
<proteinExistence type="predicted"/>
<dbReference type="InterPro" id="IPR010994">
    <property type="entry name" value="RuvA_2-like"/>
</dbReference>
<dbReference type="PANTHER" id="PTHR36928">
    <property type="entry name" value="PHOSPHATASE YCDX-RELATED"/>
    <property type="match status" value="1"/>
</dbReference>
<dbReference type="GO" id="GO:0042578">
    <property type="term" value="F:phosphoric ester hydrolase activity"/>
    <property type="evidence" value="ECO:0007669"/>
    <property type="project" value="TreeGrafter"/>
</dbReference>
<dbReference type="InterPro" id="IPR037160">
    <property type="entry name" value="DNA_Pol_thumb_sf"/>
</dbReference>
<dbReference type="InterPro" id="IPR010996">
    <property type="entry name" value="HHH_MUS81"/>
</dbReference>
<dbReference type="FunFam" id="3.20.20.140:FF:000047">
    <property type="entry name" value="PHP domain-containing protein"/>
    <property type="match status" value="1"/>
</dbReference>
<dbReference type="CDD" id="cd07436">
    <property type="entry name" value="PHP_PolX"/>
    <property type="match status" value="1"/>
</dbReference>
<dbReference type="Gene3D" id="3.20.20.140">
    <property type="entry name" value="Metal-dependent hydrolases"/>
    <property type="match status" value="1"/>
</dbReference>
<dbReference type="GO" id="GO:0003677">
    <property type="term" value="F:DNA binding"/>
    <property type="evidence" value="ECO:0007669"/>
    <property type="project" value="InterPro"/>
</dbReference>
<dbReference type="PIRSF" id="PIRSF005047">
    <property type="entry name" value="UCP005047_YshC"/>
    <property type="match status" value="1"/>
</dbReference>
<dbReference type="SUPFAM" id="SSF47781">
    <property type="entry name" value="RuvA domain 2-like"/>
    <property type="match status" value="1"/>
</dbReference>
<dbReference type="GO" id="GO:0071978">
    <property type="term" value="P:bacterial-type flagellum-dependent swarming motility"/>
    <property type="evidence" value="ECO:0007669"/>
    <property type="project" value="TreeGrafter"/>
</dbReference>
<dbReference type="STRING" id="390242.SAMN04488024_106132"/>
<dbReference type="Proteomes" id="UP000199455">
    <property type="component" value="Unassembled WGS sequence"/>
</dbReference>
<dbReference type="PANTHER" id="PTHR36928:SF1">
    <property type="entry name" value="PHOSPHATASE YCDX-RELATED"/>
    <property type="match status" value="1"/>
</dbReference>
<dbReference type="GO" id="GO:0008270">
    <property type="term" value="F:zinc ion binding"/>
    <property type="evidence" value="ECO:0007669"/>
    <property type="project" value="TreeGrafter"/>
</dbReference>
<dbReference type="GO" id="GO:0003887">
    <property type="term" value="F:DNA-directed DNA polymerase activity"/>
    <property type="evidence" value="ECO:0007669"/>
    <property type="project" value="InterPro"/>
</dbReference>
<evidence type="ECO:0000259" key="1">
    <source>
        <dbReference type="SMART" id="SM00481"/>
    </source>
</evidence>
<dbReference type="InterPro" id="IPR003141">
    <property type="entry name" value="Pol/His_phosphatase_N"/>
</dbReference>
<dbReference type="InterPro" id="IPR043519">
    <property type="entry name" value="NT_sf"/>
</dbReference>
<dbReference type="SMART" id="SM00483">
    <property type="entry name" value="POLXc"/>
    <property type="match status" value="1"/>
</dbReference>
<reference evidence="4" key="1">
    <citation type="submission" date="2016-10" db="EMBL/GenBank/DDBJ databases">
        <authorList>
            <person name="Varghese N."/>
            <person name="Submissions S."/>
        </authorList>
    </citation>
    <scope>NUCLEOTIDE SEQUENCE [LARGE SCALE GENOMIC DNA]</scope>
    <source>
        <strain evidence="4">DSM 18609</strain>
    </source>
</reference>
<evidence type="ECO:0000313" key="4">
    <source>
        <dbReference type="Proteomes" id="UP000199455"/>
    </source>
</evidence>
<dbReference type="Pfam" id="PF14716">
    <property type="entry name" value="HHH_8"/>
    <property type="match status" value="1"/>
</dbReference>
<sequence>MFIKLAALDRNLRLYFLILQLMENKTIARTLRLLSQLMELHEENPFKIKSIANAYFKVDKLPFALKDKPIAEIDKIDGIGKGLASKIIELLETGQLKELNEIVQQTPEGVVEMLGIKGIGPKKILIIWRDLGIETIGELYYACNENRLIEAKGFGLKTQEEIKNAIEFKLAANGRFLYAQVEGFAQTLFTQLSEWLGKTDKDSLLGFAGQYRRACEIIDELEIVIGADHIEAVKLNLPAFEPLTLIETENAFICTTEAGFRIKIHVVEKAVFYLQWFKLTGNAEHVAKVLALAGEGPFANEEEIYSKAGLSFILPELREDFDEIELAKTNRLPTLIRYEDLKGSLHNHSTWSDGVHTLEQMALYCKDNLNLQYLGICDHSKTAVYAKGLNEQRVFAQHQEIDELNKKLAPFKIFKGIESDILSDGSLDYSDDILKTFDFVVASVHSNLRMDEAKATARLLKAIENPYTTILGHPTGRLLLSRAGYPIDYKKIIDACAANKVVIEINANPLRLDLDWRWHRYALEKGVLLSVNPDAHRTEGFHDMHYGMLVARKGGLSADKCLNAFTLEEITAYFDSKKG</sequence>
<dbReference type="AlphaFoldDB" id="A0A1G6VIV1"/>
<dbReference type="Gene3D" id="3.30.210.10">
    <property type="entry name" value="DNA polymerase, thumb domain"/>
    <property type="match status" value="1"/>
</dbReference>
<dbReference type="Pfam" id="PF14520">
    <property type="entry name" value="HHH_5"/>
    <property type="match status" value="1"/>
</dbReference>
<dbReference type="InterPro" id="IPR027421">
    <property type="entry name" value="DNA_pol_lamdba_lyase_dom_sf"/>
</dbReference>
<protein>
    <submittedName>
        <fullName evidence="3">DNA polymerase (Family 10)</fullName>
    </submittedName>
</protein>
<dbReference type="Gene3D" id="1.10.150.20">
    <property type="entry name" value="5' to 3' exonuclease, C-terminal subdomain"/>
    <property type="match status" value="1"/>
</dbReference>
<keyword evidence="4" id="KW-1185">Reference proteome</keyword>
<dbReference type="InterPro" id="IPR016195">
    <property type="entry name" value="Pol/histidinol_Pase-like"/>
</dbReference>
<dbReference type="SUPFAM" id="SSF47802">
    <property type="entry name" value="DNA polymerase beta, N-terminal domain-like"/>
    <property type="match status" value="1"/>
</dbReference>
<dbReference type="GO" id="GO:0005829">
    <property type="term" value="C:cytosol"/>
    <property type="evidence" value="ECO:0007669"/>
    <property type="project" value="TreeGrafter"/>
</dbReference>
<dbReference type="Gene3D" id="1.10.150.110">
    <property type="entry name" value="DNA polymerase beta, N-terminal domain-like"/>
    <property type="match status" value="1"/>
</dbReference>
<evidence type="ECO:0000259" key="2">
    <source>
        <dbReference type="SMART" id="SM00483"/>
    </source>
</evidence>
<dbReference type="SUPFAM" id="SSF81301">
    <property type="entry name" value="Nucleotidyltransferase"/>
    <property type="match status" value="1"/>
</dbReference>
<dbReference type="SMART" id="SM00481">
    <property type="entry name" value="POLIIIAc"/>
    <property type="match status" value="1"/>
</dbReference>
<dbReference type="SUPFAM" id="SSF89550">
    <property type="entry name" value="PHP domain-like"/>
    <property type="match status" value="1"/>
</dbReference>
<dbReference type="InterPro" id="IPR050243">
    <property type="entry name" value="PHP_phosphatase"/>
</dbReference>
<dbReference type="EMBL" id="FMZH01000006">
    <property type="protein sequence ID" value="SDD52835.1"/>
    <property type="molecule type" value="Genomic_DNA"/>
</dbReference>
<evidence type="ECO:0000313" key="3">
    <source>
        <dbReference type="EMBL" id="SDD52835.1"/>
    </source>
</evidence>
<dbReference type="InterPro" id="IPR047967">
    <property type="entry name" value="PolX_PHP"/>
</dbReference>
<gene>
    <name evidence="3" type="ORF">SAMN04488024_106132</name>
</gene>
<dbReference type="InterPro" id="IPR022311">
    <property type="entry name" value="PolX-like"/>
</dbReference>